<accession>A0AAV7RBB6</accession>
<evidence type="ECO:0000313" key="3">
    <source>
        <dbReference type="Proteomes" id="UP001066276"/>
    </source>
</evidence>
<organism evidence="2 3">
    <name type="scientific">Pleurodeles waltl</name>
    <name type="common">Iberian ribbed newt</name>
    <dbReference type="NCBI Taxonomy" id="8319"/>
    <lineage>
        <taxon>Eukaryota</taxon>
        <taxon>Metazoa</taxon>
        <taxon>Chordata</taxon>
        <taxon>Craniata</taxon>
        <taxon>Vertebrata</taxon>
        <taxon>Euteleostomi</taxon>
        <taxon>Amphibia</taxon>
        <taxon>Batrachia</taxon>
        <taxon>Caudata</taxon>
        <taxon>Salamandroidea</taxon>
        <taxon>Salamandridae</taxon>
        <taxon>Pleurodelinae</taxon>
        <taxon>Pleurodeles</taxon>
    </lineage>
</organism>
<keyword evidence="3" id="KW-1185">Reference proteome</keyword>
<comment type="caution">
    <text evidence="2">The sequence shown here is derived from an EMBL/GenBank/DDBJ whole genome shotgun (WGS) entry which is preliminary data.</text>
</comment>
<proteinExistence type="predicted"/>
<evidence type="ECO:0000256" key="1">
    <source>
        <dbReference type="SAM" id="MobiDB-lite"/>
    </source>
</evidence>
<dbReference type="Proteomes" id="UP001066276">
    <property type="component" value="Chromosome 5"/>
</dbReference>
<feature type="region of interest" description="Disordered" evidence="1">
    <location>
        <begin position="1"/>
        <end position="25"/>
    </location>
</feature>
<sequence length="112" mass="12058">MGSLLPNTSPYRRRTPTLLLGTPAGAWSTPAVPRLPEAAVAPTSPLVRATQHLPPGTDAARSWIPGNEAPEAGHPADQALATPRIKWWPRLSLSLQFSGGRAPRPLDFDRPR</sequence>
<dbReference type="AlphaFoldDB" id="A0AAV7RBB6"/>
<name>A0AAV7RBB6_PLEWA</name>
<evidence type="ECO:0000313" key="2">
    <source>
        <dbReference type="EMBL" id="KAJ1149982.1"/>
    </source>
</evidence>
<reference evidence="2" key="1">
    <citation type="journal article" date="2022" name="bioRxiv">
        <title>Sequencing and chromosome-scale assembly of the giantPleurodeles waltlgenome.</title>
        <authorList>
            <person name="Brown T."/>
            <person name="Elewa A."/>
            <person name="Iarovenko S."/>
            <person name="Subramanian E."/>
            <person name="Araus A.J."/>
            <person name="Petzold A."/>
            <person name="Susuki M."/>
            <person name="Suzuki K.-i.T."/>
            <person name="Hayashi T."/>
            <person name="Toyoda A."/>
            <person name="Oliveira C."/>
            <person name="Osipova E."/>
            <person name="Leigh N.D."/>
            <person name="Simon A."/>
            <person name="Yun M.H."/>
        </authorList>
    </citation>
    <scope>NUCLEOTIDE SEQUENCE</scope>
    <source>
        <strain evidence="2">20211129_DDA</strain>
        <tissue evidence="2">Liver</tissue>
    </source>
</reference>
<feature type="region of interest" description="Disordered" evidence="1">
    <location>
        <begin position="42"/>
        <end position="78"/>
    </location>
</feature>
<gene>
    <name evidence="2" type="ORF">NDU88_002780</name>
</gene>
<protein>
    <submittedName>
        <fullName evidence="2">Uncharacterized protein</fullName>
    </submittedName>
</protein>
<dbReference type="EMBL" id="JANPWB010000009">
    <property type="protein sequence ID" value="KAJ1149982.1"/>
    <property type="molecule type" value="Genomic_DNA"/>
</dbReference>
<feature type="compositionally biased region" description="Polar residues" evidence="1">
    <location>
        <begin position="1"/>
        <end position="10"/>
    </location>
</feature>